<keyword evidence="1" id="KW-0614">Plasmid</keyword>
<accession>A0ACD5G362</accession>
<gene>
    <name evidence="1" type="ORF">BCS90_23585</name>
</gene>
<sequence length="161" mass="18318">MIESNNADTRCLRAPTNSQDTARAKESMTDFLKNMKHSVSGWFIENKLGVSLHSHELMRLLGEANKGCVLFIEQVVRLTRLTAEDWKRLRRIIEDKQVHIVSMDLPTKNILVLPLSEITQVVFVSVIIASMSLPQNNSEQKILLTSNLVISPIKSYPKEFE</sequence>
<evidence type="ECO:0000313" key="2">
    <source>
        <dbReference type="Proteomes" id="UP000235310"/>
    </source>
</evidence>
<reference evidence="1 2" key="1">
    <citation type="journal article" date="2018" name="Nature">
        <title>A major lineage of non-tailed dsDNA viruses as unrecognized killers of marine bacteria.</title>
        <authorList>
            <person name="Kauffman K.M."/>
            <person name="Hussain F.A."/>
            <person name="Yang J."/>
            <person name="Arevalo P."/>
            <person name="Brown J.M."/>
            <person name="Chang W.K."/>
            <person name="VanInsberghe D."/>
            <person name="Elsherbini J."/>
            <person name="Sharma R.S."/>
            <person name="Cutler M.B."/>
            <person name="Kelly L."/>
            <person name="Polz M.F."/>
        </authorList>
    </citation>
    <scope>NUCLEOTIDE SEQUENCE [LARGE SCALE GENOMIC DNA]</scope>
    <source>
        <strain evidence="1 2">10N.222.46.E12</strain>
    </source>
</reference>
<organism evidence="1 2">
    <name type="scientific">Vibrio cyclitrophicus</name>
    <dbReference type="NCBI Taxonomy" id="47951"/>
    <lineage>
        <taxon>Bacteria</taxon>
        <taxon>Pseudomonadati</taxon>
        <taxon>Pseudomonadota</taxon>
        <taxon>Gammaproteobacteria</taxon>
        <taxon>Vibrionales</taxon>
        <taxon>Vibrionaceae</taxon>
        <taxon>Vibrio</taxon>
    </lineage>
</organism>
<dbReference type="EMBL" id="CP170591">
    <property type="protein sequence ID" value="XNH96542.1"/>
    <property type="molecule type" value="Genomic_DNA"/>
</dbReference>
<protein>
    <submittedName>
        <fullName evidence="1">Recombinase family protein</fullName>
    </submittedName>
</protein>
<geneLocation type="plasmid" evidence="1 2">
    <name>unnamed1</name>
</geneLocation>
<name>A0ACD5G362_9VIBR</name>
<proteinExistence type="predicted"/>
<evidence type="ECO:0000313" key="1">
    <source>
        <dbReference type="EMBL" id="XNH96542.1"/>
    </source>
</evidence>
<dbReference type="Proteomes" id="UP000235310">
    <property type="component" value="Plasmid unnamed1"/>
</dbReference>